<name>A0A401PMI6_SCYTO</name>
<dbReference type="Proteomes" id="UP000288216">
    <property type="component" value="Unassembled WGS sequence"/>
</dbReference>
<dbReference type="InterPro" id="IPR010335">
    <property type="entry name" value="Mesothelin"/>
</dbReference>
<protein>
    <submittedName>
        <fullName evidence="7">Uncharacterized protein</fullName>
    </submittedName>
</protein>
<evidence type="ECO:0000313" key="8">
    <source>
        <dbReference type="Proteomes" id="UP000288216"/>
    </source>
</evidence>
<dbReference type="PANTHER" id="PTHR23412">
    <property type="entry name" value="STEREOCILIN RELATED"/>
    <property type="match status" value="1"/>
</dbReference>
<sequence length="2649" mass="297861">RRKDGQLNLIWKTFLNNVAEYGISMALALDSHCQHHVCLFGDTCEYPRERGICEGNNSMALESKLHSGNISDYCSFTVSQYACAQLLRPFIAGISEPILQTLPYWNVSCDGFKAFVQGFNAGLAEMTLITKEALEKWIFGYINATGVSCITNTSESREWLVKNWEFINNLFEVANLTSQKTNSSAISVTVIHNETVRSTLLNSLFRNLKPVFSVFTPMNYTNWFQKQLLILLPSITGSDLSIIPTNITCESYQAIMKGFDNVLNFTVSQLVNIYNFSNNILAHQLTSSGTGCTMNMAENRKWIQKKFLQSFNGSSYSNFSALYFSGLGLLDLLTPQILAGLTVNSDALNNVEKISQIINALAGRNASDVNAYLTQFVYNTQEMNITIFQNSKVRDLMLSKIMQLLEPLFSSFTTIDYIDLIQTRLFLLLPSIIRKVLAIIPTNISCESYQAIVQSLNDVYLNLSKSQRGEVYKFSKNFLSFKLSSAGSLGIPCASNTNGTRDWLLKNFHKFMTEVSYPDLLLLNKNFSAFEILDLLSALQLSGLTLKSLNNTSHISMIIDALGNRTYKDLIVYITQFVNETQVMNIKTIQRTTRDTLLRGIMRLLQPQFERFSTTDYVEWFQTKLYLLLPSITTKELAAIPRNISCESFQAILKGLDNLFLNFTFSQCHEISIFGKTFLNFQLSLSGSLGIACSDGTNGTREWIINNFFRFMTIFNYSDFTALNKNFSGFEVLDLLSPQQLSALSVTTALNNTDKISQILEALASRSFSDLAIYMTQINRNMEELGITAIGNTRVRHILLSRIMELLILQFPTFKTIDYIDWFQTKLCLLLPSITKNELDIIPINITCRAYQAIVEELDKLYLELTTEQHKDIFDFITGYLTHQLDSTETACTVHTNGSMAWLLMNFGRFRSFLTYNKLQVLNKNFIGLNAIKLLSVSQLGELSGNNGTLKNSYDVQQIFKNINADNVIKFIDAFRTAVNQTNVVFAPGVHAALLGEVLNLIQSVLSNASSTELQFWFGTRLKTLLPGLNASMVPSVFVTESCNGSQIIISTLSSNKPQLDTNVQEAIYRNILTSDKASLLRCYRNDSFIHYLNNRFQNFSEFLTLTDIFLQVPHNQLVEVLNTVKPSEFADLLSRPGFIDDSRILITVLTTYGSVQNLVTFITNFNQKVRDSRLTDDNQAAILEAFWFRFATALTENNDTEVDKWLNVRLQPYLPFITTELLASNITLLIPCLPYRKIVRTLNARYNKMTANKRKEIFRGIKIYLQQEFIENRENQALLVKLKLSTEISSFFVNLLLKNKPDLNVPSLPNSLLCFIHTTDAFKSLNEQEILDVIEKINEVCGRISPFNETSSASFPSDEGHKLSIILVSRFGNFSVNLLNRLGRTAVGLSLSQISSIDGNILQEALPSLGEVKEWNLGQAKAIVAKLLKNGFQVNNTQNLLKLGSLVSGIPSNTFQRIDPGVFIAVITNPTFVENIGAAPQPIQFIFVLQILKNVADPLTTVKNIPSVLAKWVPPVMLTSNVDLSGINNKQWDPSQAAMFFGNIVKNHNNYDIFSTSVLQGFSCGAVKDLNFDSFLLLVQAMKGKGAVFDESQLSCMVFRVTSNGTPSAIDTLPVDALLYFNHLTKENVAVLGGLVCDLEESVITESDISILDALKNCNSYSENQKKAIETRLKNGAKNYRTPNLWSSSTIHHLGHLPLAFTDTWNQLNKDVLKEALPRFIKKIKIFTPPNDLLAFTNQIDIGKDSDNLANCTKGLLAAENINDMTPVIYGTTQLDLCLSDRVLKDNVLQLGALAFNLAQLEVLKKRLLQIYPNGLPENQIQLLGNISTVFTAIEVNNWNITEVETLFALVMQKLENTVAKSIIERYLQLHRILNAVSLKAIGGANMCLLNESQLVDISNLEDVGTLDLSTCTQSKKNLLYSQALSAHGSQKSNPWPYYQLMKPYLDAAPLADLEIFANYTVNMDFATFASLNPQEVKNLSAQNLIDLLGHNLQAFQTAVNETIVRVWVNSHFASEVRKLGLTGGIPDLPPGTIFCADKNSSALNIFLTDVNQGQFCNFDIVEYACSETDLLMAGLSSDALSSIFDCFIGPKALNTSDEMALSTFLQLFEKTTLNDALEKFNSRIMSTSIPLMTKITFMNALWEIVKTNENLTNTGFLIKWFQERFRPFIAGISESMLDSLLTRNITCDGYQAIVNGLSNGFGEMPQETIMIVLHKWILDYLQTTAAALDCYESNSFIQFLERLFRSFTQFLTLKDISALLPADQVTKLLSGMDPSELAKVLSRPGFINDYKALTIILIHIHPIQNLATLIDQFIMEAQKSNLLADVIEGLELEFSKNLSGSKDLVVEKWLNITLIPSLPLVTTVLFTSNSSLRLPCLVLEKIVMILNSFKQQQNPSDQEVIYDILLNYTKAFPLHCYKNNSFVHYLKKYFQGFSDFLTLKDVFSFVPPDWVDESDVLMTIIEGVFSEINKSLSGQNEIDVKEWLNDIIIQSLPFVNETTLPLNFFLKIPCILIRKICIWDAWGLCDGWLEFASFGFEELLCWEFGSFGCGGVFTVNCYENTSFILYLKNYFQGFAEFLTLQDAYSLVPGGETEVLNNINPNELADLFSRPGFIDNMTTLTRILIQFQSVKDLVKFLDQFIKKSQDVS</sequence>
<organism evidence="7 8">
    <name type="scientific">Scyliorhinus torazame</name>
    <name type="common">Cloudy catshark</name>
    <name type="synonym">Catulus torazame</name>
    <dbReference type="NCBI Taxonomy" id="75743"/>
    <lineage>
        <taxon>Eukaryota</taxon>
        <taxon>Metazoa</taxon>
        <taxon>Chordata</taxon>
        <taxon>Craniata</taxon>
        <taxon>Vertebrata</taxon>
        <taxon>Chondrichthyes</taxon>
        <taxon>Elasmobranchii</taxon>
        <taxon>Galeomorphii</taxon>
        <taxon>Galeoidea</taxon>
        <taxon>Carcharhiniformes</taxon>
        <taxon>Scyliorhinidae</taxon>
        <taxon>Scyliorhinus</taxon>
    </lineage>
</organism>
<evidence type="ECO:0000256" key="4">
    <source>
        <dbReference type="ARBA" id="ARBA00022889"/>
    </source>
</evidence>
<dbReference type="GO" id="GO:0016020">
    <property type="term" value="C:membrane"/>
    <property type="evidence" value="ECO:0007669"/>
    <property type="project" value="UniProtKB-SubCell"/>
</dbReference>
<dbReference type="GO" id="GO:0007160">
    <property type="term" value="P:cell-matrix adhesion"/>
    <property type="evidence" value="ECO:0007669"/>
    <property type="project" value="TreeGrafter"/>
</dbReference>
<evidence type="ECO:0000256" key="1">
    <source>
        <dbReference type="ARBA" id="ARBA00004370"/>
    </source>
</evidence>
<evidence type="ECO:0000256" key="6">
    <source>
        <dbReference type="ARBA" id="ARBA00023180"/>
    </source>
</evidence>
<comment type="caution">
    <text evidence="7">The sequence shown here is derived from an EMBL/GenBank/DDBJ whole genome shotgun (WGS) entry which is preliminary data.</text>
</comment>
<dbReference type="STRING" id="75743.A0A401PMI6"/>
<gene>
    <name evidence="7" type="ORF">scyTo_0003440</name>
</gene>
<keyword evidence="3" id="KW-0732">Signal</keyword>
<reference evidence="7 8" key="1">
    <citation type="journal article" date="2018" name="Nat. Ecol. Evol.">
        <title>Shark genomes provide insights into elasmobranch evolution and the origin of vertebrates.</title>
        <authorList>
            <person name="Hara Y"/>
            <person name="Yamaguchi K"/>
            <person name="Onimaru K"/>
            <person name="Kadota M"/>
            <person name="Koyanagi M"/>
            <person name="Keeley SD"/>
            <person name="Tatsumi K"/>
            <person name="Tanaka K"/>
            <person name="Motone F"/>
            <person name="Kageyama Y"/>
            <person name="Nozu R"/>
            <person name="Adachi N"/>
            <person name="Nishimura O"/>
            <person name="Nakagawa R"/>
            <person name="Tanegashima C"/>
            <person name="Kiyatake I"/>
            <person name="Matsumoto R"/>
            <person name="Murakumo K"/>
            <person name="Nishida K"/>
            <person name="Terakita A"/>
            <person name="Kuratani S"/>
            <person name="Sato K"/>
            <person name="Hyodo S Kuraku.S."/>
        </authorList>
    </citation>
    <scope>NUCLEOTIDE SEQUENCE [LARGE SCALE GENOMIC DNA]</scope>
</reference>
<dbReference type="OMA" id="TIDYIDW"/>
<evidence type="ECO:0000256" key="3">
    <source>
        <dbReference type="ARBA" id="ARBA00022729"/>
    </source>
</evidence>
<evidence type="ECO:0000313" key="7">
    <source>
        <dbReference type="EMBL" id="GCB74350.1"/>
    </source>
</evidence>
<dbReference type="Gene3D" id="1.20.970.40">
    <property type="match status" value="1"/>
</dbReference>
<dbReference type="InterPro" id="IPR026664">
    <property type="entry name" value="Stereocilin-rel"/>
</dbReference>
<dbReference type="GO" id="GO:0009986">
    <property type="term" value="C:cell surface"/>
    <property type="evidence" value="ECO:0007669"/>
    <property type="project" value="TreeGrafter"/>
</dbReference>
<dbReference type="EMBL" id="BFAA01000932">
    <property type="protein sequence ID" value="GCB74350.1"/>
    <property type="molecule type" value="Genomic_DNA"/>
</dbReference>
<accession>A0A401PMI6</accession>
<comment type="subcellular location">
    <subcellularLocation>
        <location evidence="1">Membrane</location>
    </subcellularLocation>
</comment>
<dbReference type="PANTHER" id="PTHR23412:SF6">
    <property type="entry name" value="MESOTHELIN"/>
    <property type="match status" value="1"/>
</dbReference>
<feature type="non-terminal residue" evidence="7">
    <location>
        <position position="1"/>
    </location>
</feature>
<evidence type="ECO:0000256" key="2">
    <source>
        <dbReference type="ARBA" id="ARBA00011016"/>
    </source>
</evidence>
<keyword evidence="6" id="KW-0325">Glycoprotein</keyword>
<keyword evidence="4" id="KW-0130">Cell adhesion</keyword>
<evidence type="ECO:0000256" key="5">
    <source>
        <dbReference type="ARBA" id="ARBA00023136"/>
    </source>
</evidence>
<proteinExistence type="inferred from homology"/>
<dbReference type="Pfam" id="PF06060">
    <property type="entry name" value="Mesothelin"/>
    <property type="match status" value="2"/>
</dbReference>
<dbReference type="OrthoDB" id="9329195at2759"/>
<comment type="similarity">
    <text evidence="2">Belongs to the mesothelin family.</text>
</comment>
<keyword evidence="8" id="KW-1185">Reference proteome</keyword>
<keyword evidence="5" id="KW-0472">Membrane</keyword>